<dbReference type="RefSeq" id="XP_012651234.1">
    <property type="nucleotide sequence ID" value="XM_012795780.1"/>
</dbReference>
<evidence type="ECO:0000313" key="1">
    <source>
        <dbReference type="EMBL" id="EWS76187.1"/>
    </source>
</evidence>
<dbReference type="GeneID" id="24437646"/>
<gene>
    <name evidence="1" type="ORF">TTHERM_000165072</name>
</gene>
<dbReference type="Proteomes" id="UP000009168">
    <property type="component" value="Unassembled WGS sequence"/>
</dbReference>
<proteinExistence type="predicted"/>
<protein>
    <submittedName>
        <fullName evidence="1">Uncharacterized protein</fullName>
    </submittedName>
</protein>
<name>W7XEL7_TETTS</name>
<dbReference type="AlphaFoldDB" id="W7XEL7"/>
<keyword evidence="2" id="KW-1185">Reference proteome</keyword>
<sequence>MSILIDYLSSLSEFYYNYSHHYLNKRQKSTIQHYFYQIQGHQLITRIFSNMTNCPSLIPTIFLSSPY</sequence>
<organism evidence="1 2">
    <name type="scientific">Tetrahymena thermophila (strain SB210)</name>
    <dbReference type="NCBI Taxonomy" id="312017"/>
    <lineage>
        <taxon>Eukaryota</taxon>
        <taxon>Sar</taxon>
        <taxon>Alveolata</taxon>
        <taxon>Ciliophora</taxon>
        <taxon>Intramacronucleata</taxon>
        <taxon>Oligohymenophorea</taxon>
        <taxon>Hymenostomatida</taxon>
        <taxon>Tetrahymenina</taxon>
        <taxon>Tetrahymenidae</taxon>
        <taxon>Tetrahymena</taxon>
    </lineage>
</organism>
<dbReference type="KEGG" id="tet:TTHERM_000165072"/>
<dbReference type="EMBL" id="GG662840">
    <property type="protein sequence ID" value="EWS76187.1"/>
    <property type="molecule type" value="Genomic_DNA"/>
</dbReference>
<reference evidence="2" key="1">
    <citation type="journal article" date="2006" name="PLoS Biol.">
        <title>Macronuclear genome sequence of the ciliate Tetrahymena thermophila, a model eukaryote.</title>
        <authorList>
            <person name="Eisen J.A."/>
            <person name="Coyne R.S."/>
            <person name="Wu M."/>
            <person name="Wu D."/>
            <person name="Thiagarajan M."/>
            <person name="Wortman J.R."/>
            <person name="Badger J.H."/>
            <person name="Ren Q."/>
            <person name="Amedeo P."/>
            <person name="Jones K.M."/>
            <person name="Tallon L.J."/>
            <person name="Delcher A.L."/>
            <person name="Salzberg S.L."/>
            <person name="Silva J.C."/>
            <person name="Haas B.J."/>
            <person name="Majoros W.H."/>
            <person name="Farzad M."/>
            <person name="Carlton J.M."/>
            <person name="Smith R.K. Jr."/>
            <person name="Garg J."/>
            <person name="Pearlman R.E."/>
            <person name="Karrer K.M."/>
            <person name="Sun L."/>
            <person name="Manning G."/>
            <person name="Elde N.C."/>
            <person name="Turkewitz A.P."/>
            <person name="Asai D.J."/>
            <person name="Wilkes D.E."/>
            <person name="Wang Y."/>
            <person name="Cai H."/>
            <person name="Collins K."/>
            <person name="Stewart B.A."/>
            <person name="Lee S.R."/>
            <person name="Wilamowska K."/>
            <person name="Weinberg Z."/>
            <person name="Ruzzo W.L."/>
            <person name="Wloga D."/>
            <person name="Gaertig J."/>
            <person name="Frankel J."/>
            <person name="Tsao C.-C."/>
            <person name="Gorovsky M.A."/>
            <person name="Keeling P.J."/>
            <person name="Waller R.F."/>
            <person name="Patron N.J."/>
            <person name="Cherry J.M."/>
            <person name="Stover N.A."/>
            <person name="Krieger C.J."/>
            <person name="del Toro C."/>
            <person name="Ryder H.F."/>
            <person name="Williamson S.C."/>
            <person name="Barbeau R.A."/>
            <person name="Hamilton E.P."/>
            <person name="Orias E."/>
        </authorList>
    </citation>
    <scope>NUCLEOTIDE SEQUENCE [LARGE SCALE GENOMIC DNA]</scope>
    <source>
        <strain evidence="2">SB210</strain>
    </source>
</reference>
<accession>W7XEL7</accession>
<evidence type="ECO:0000313" key="2">
    <source>
        <dbReference type="Proteomes" id="UP000009168"/>
    </source>
</evidence>
<dbReference type="InParanoid" id="W7XEL7"/>